<evidence type="ECO:0000256" key="2">
    <source>
        <dbReference type="ARBA" id="ARBA00005464"/>
    </source>
</evidence>
<dbReference type="GO" id="GO:0043022">
    <property type="term" value="F:ribosome binding"/>
    <property type="evidence" value="ECO:0007669"/>
    <property type="project" value="TreeGrafter"/>
</dbReference>
<dbReference type="EMBL" id="CP144750">
    <property type="protein sequence ID" value="WVZ81349.1"/>
    <property type="molecule type" value="Genomic_DNA"/>
</dbReference>
<protein>
    <recommendedName>
        <fullName evidence="3 8">peptidylprolyl isomerase</fullName>
        <ecNumber evidence="3 8">5.2.1.8</ecNumber>
    </recommendedName>
</protein>
<evidence type="ECO:0000256" key="5">
    <source>
        <dbReference type="ARBA" id="ARBA00023186"/>
    </source>
</evidence>
<dbReference type="EC" id="5.2.1.8" evidence="3 8"/>
<dbReference type="GO" id="GO:0015031">
    <property type="term" value="P:protein transport"/>
    <property type="evidence" value="ECO:0007669"/>
    <property type="project" value="InterPro"/>
</dbReference>
<dbReference type="AlphaFoldDB" id="A0AAQ3TXV8"/>
<dbReference type="GO" id="GO:0051083">
    <property type="term" value="P:'de novo' cotranslational protein folding"/>
    <property type="evidence" value="ECO:0007669"/>
    <property type="project" value="TreeGrafter"/>
</dbReference>
<dbReference type="Gene3D" id="3.30.70.1050">
    <property type="entry name" value="Trigger factor ribosome-binding domain"/>
    <property type="match status" value="1"/>
</dbReference>
<dbReference type="InterPro" id="IPR046357">
    <property type="entry name" value="PPIase_dom_sf"/>
</dbReference>
<keyword evidence="11" id="KW-1185">Reference proteome</keyword>
<dbReference type="GO" id="GO:0043335">
    <property type="term" value="P:protein unfolding"/>
    <property type="evidence" value="ECO:0007669"/>
    <property type="project" value="TreeGrafter"/>
</dbReference>
<dbReference type="Gene3D" id="3.10.50.40">
    <property type="match status" value="1"/>
</dbReference>
<keyword evidence="5" id="KW-0143">Chaperone</keyword>
<evidence type="ECO:0000259" key="9">
    <source>
        <dbReference type="PROSITE" id="PS50059"/>
    </source>
</evidence>
<evidence type="ECO:0000313" key="10">
    <source>
        <dbReference type="EMBL" id="WVZ81349.1"/>
    </source>
</evidence>
<comment type="catalytic activity">
    <reaction evidence="1 8">
        <text>[protein]-peptidylproline (omega=180) = [protein]-peptidylproline (omega=0)</text>
        <dbReference type="Rhea" id="RHEA:16237"/>
        <dbReference type="Rhea" id="RHEA-COMP:10747"/>
        <dbReference type="Rhea" id="RHEA-COMP:10748"/>
        <dbReference type="ChEBI" id="CHEBI:83833"/>
        <dbReference type="ChEBI" id="CHEBI:83834"/>
        <dbReference type="EC" id="5.2.1.8"/>
    </reaction>
</comment>
<dbReference type="InterPro" id="IPR001179">
    <property type="entry name" value="PPIase_FKBP_dom"/>
</dbReference>
<dbReference type="FunFam" id="3.30.70.1050:FF:000004">
    <property type="entry name" value="Trigger factor"/>
    <property type="match status" value="1"/>
</dbReference>
<dbReference type="InterPro" id="IPR027304">
    <property type="entry name" value="Trigger_fact/SurA_dom_sf"/>
</dbReference>
<organism evidence="10 11">
    <name type="scientific">Paspalum notatum var. saurae</name>
    <dbReference type="NCBI Taxonomy" id="547442"/>
    <lineage>
        <taxon>Eukaryota</taxon>
        <taxon>Viridiplantae</taxon>
        <taxon>Streptophyta</taxon>
        <taxon>Embryophyta</taxon>
        <taxon>Tracheophyta</taxon>
        <taxon>Spermatophyta</taxon>
        <taxon>Magnoliopsida</taxon>
        <taxon>Liliopsida</taxon>
        <taxon>Poales</taxon>
        <taxon>Poaceae</taxon>
        <taxon>PACMAD clade</taxon>
        <taxon>Panicoideae</taxon>
        <taxon>Andropogonodae</taxon>
        <taxon>Paspaleae</taxon>
        <taxon>Paspalinae</taxon>
        <taxon>Paspalum</taxon>
    </lineage>
</organism>
<dbReference type="PANTHER" id="PTHR30560:SF3">
    <property type="entry name" value="TRIGGER FACTOR-LIKE PROTEIN TIG, CHLOROPLASTIC"/>
    <property type="match status" value="1"/>
</dbReference>
<evidence type="ECO:0000313" key="11">
    <source>
        <dbReference type="Proteomes" id="UP001341281"/>
    </source>
</evidence>
<dbReference type="InterPro" id="IPR005215">
    <property type="entry name" value="Trig_fac"/>
</dbReference>
<dbReference type="Pfam" id="PF05698">
    <property type="entry name" value="Trigger_C"/>
    <property type="match status" value="1"/>
</dbReference>
<dbReference type="Gene3D" id="1.10.3120.10">
    <property type="entry name" value="Trigger factor, C-terminal domain"/>
    <property type="match status" value="1"/>
</dbReference>
<accession>A0AAQ3TXV8</accession>
<evidence type="ECO:0000256" key="3">
    <source>
        <dbReference type="ARBA" id="ARBA00013194"/>
    </source>
</evidence>
<proteinExistence type="inferred from homology"/>
<dbReference type="GO" id="GO:0003755">
    <property type="term" value="F:peptidyl-prolyl cis-trans isomerase activity"/>
    <property type="evidence" value="ECO:0007669"/>
    <property type="project" value="UniProtKB-KW"/>
</dbReference>
<evidence type="ECO:0000256" key="7">
    <source>
        <dbReference type="ARBA" id="ARBA00024849"/>
    </source>
</evidence>
<dbReference type="InterPro" id="IPR037041">
    <property type="entry name" value="Trigger_fac_C_sf"/>
</dbReference>
<dbReference type="PANTHER" id="PTHR30560">
    <property type="entry name" value="TRIGGER FACTOR CHAPERONE AND PEPTIDYL-PROLYL CIS/TRANS ISOMERASE"/>
    <property type="match status" value="1"/>
</dbReference>
<dbReference type="SUPFAM" id="SSF54534">
    <property type="entry name" value="FKBP-like"/>
    <property type="match status" value="1"/>
</dbReference>
<dbReference type="Proteomes" id="UP001341281">
    <property type="component" value="Chromosome 06"/>
</dbReference>
<evidence type="ECO:0000256" key="4">
    <source>
        <dbReference type="ARBA" id="ARBA00023110"/>
    </source>
</evidence>
<dbReference type="InterPro" id="IPR036611">
    <property type="entry name" value="Trigger_fac_ribosome-bd_sf"/>
</dbReference>
<dbReference type="FunFam" id="1.10.3120.10:FF:000004">
    <property type="entry name" value="Chloroplast trigger factor"/>
    <property type="match status" value="1"/>
</dbReference>
<dbReference type="FunFam" id="3.10.50.40:FF:000001">
    <property type="entry name" value="Trigger factor"/>
    <property type="match status" value="1"/>
</dbReference>
<comment type="similarity">
    <text evidence="2">Belongs to the FKBP-type PPIase family. Tig subfamily.</text>
</comment>
<dbReference type="PROSITE" id="PS50059">
    <property type="entry name" value="FKBP_PPIASE"/>
    <property type="match status" value="1"/>
</dbReference>
<dbReference type="Pfam" id="PF05697">
    <property type="entry name" value="Trigger_N"/>
    <property type="match status" value="1"/>
</dbReference>
<sequence length="631" mass="70340">MELATIAVAVGSAARPHGRFSSPCAVSISWNNPSLSSTSRSLSTSSASRRRRLPAASAAVELREAASGGGDSVRVTETLQPGSSVKFSVEVPTSIIQECYQSTLQEYAKRFKVPGFRPGKTIPENLLINYVGPQHVQDATIEAILKHTLPQALSSVEERALEDSVRILTQFDDMRSSFSLDDVFRYDVAVDVVPEVRWLSEDKYKNLKVVVEIDEAVDAEKAAEKELQRRHKALGLLRIVADRGLQGLLDRASITDHRTDETPMELNVHLSASDGESLDDPTRYRHIIDFGVSVFIPTPFLTDSTGAISIARDLVKHELTKHMGVDAYYTRKDIAPSCRLTSELFLLTVEFTLIGDLVVLDISAESINSDGSKGEKISSAESTGFHLDTEENNNLVPGFLGSLIGIRPGETRSFPIQFPESFGQESLRGVCAQFTVVCKELFYRELPEMDDSLAGKLLPGCTTIDEVQQRILDRCKEVEKTAIEQATDNAILDQLGKLVEVDVPRALFQEQGQQLYGAKLLQLQAERKLDKDQLASLSSQRSVQAYLEDEKENITRIIKQMLAVSDIFKSENLQYSTEQLIKEVENSVAEFKQYNQDYDENNIKQQVQDVLEAAKVLEWLKENCTIEYVRR</sequence>
<evidence type="ECO:0000256" key="1">
    <source>
        <dbReference type="ARBA" id="ARBA00000971"/>
    </source>
</evidence>
<dbReference type="GO" id="GO:0044183">
    <property type="term" value="F:protein folding chaperone"/>
    <property type="evidence" value="ECO:0007669"/>
    <property type="project" value="TreeGrafter"/>
</dbReference>
<name>A0AAQ3TXV8_PASNO</name>
<gene>
    <name evidence="10" type="ORF">U9M48_028736</name>
</gene>
<keyword evidence="4 8" id="KW-0697">Rotamase</keyword>
<feature type="domain" description="PPIase FKBP-type" evidence="9">
    <location>
        <begin position="355"/>
        <end position="450"/>
    </location>
</feature>
<dbReference type="SUPFAM" id="SSF109998">
    <property type="entry name" value="Triger factor/SurA peptide-binding domain-like"/>
    <property type="match status" value="1"/>
</dbReference>
<comment type="function">
    <text evidence="7">Involved in protein export. Acts as a chaperone by maintaining the newly synthesized protein in an open conformation. Functions as a peptidyl-prolyl cis-trans isomerase.</text>
</comment>
<keyword evidence="6 8" id="KW-0413">Isomerase</keyword>
<reference evidence="10 11" key="1">
    <citation type="submission" date="2024-02" db="EMBL/GenBank/DDBJ databases">
        <title>High-quality chromosome-scale genome assembly of Pensacola bahiagrass (Paspalum notatum Flugge var. saurae).</title>
        <authorList>
            <person name="Vega J.M."/>
            <person name="Podio M."/>
            <person name="Orjuela J."/>
            <person name="Siena L.A."/>
            <person name="Pessino S.C."/>
            <person name="Combes M.C."/>
            <person name="Mariac C."/>
            <person name="Albertini E."/>
            <person name="Pupilli F."/>
            <person name="Ortiz J.P.A."/>
            <person name="Leblanc O."/>
        </authorList>
    </citation>
    <scope>NUCLEOTIDE SEQUENCE [LARGE SCALE GENOMIC DNA]</scope>
    <source>
        <strain evidence="10">R1</strain>
        <tissue evidence="10">Leaf</tissue>
    </source>
</reference>
<evidence type="ECO:0000256" key="8">
    <source>
        <dbReference type="PROSITE-ProRule" id="PRU00277"/>
    </source>
</evidence>
<dbReference type="HAMAP" id="MF_00303">
    <property type="entry name" value="Trigger_factor_Tig"/>
    <property type="match status" value="1"/>
</dbReference>
<dbReference type="InterPro" id="IPR008881">
    <property type="entry name" value="Trigger_fac_ribosome-bd_bac"/>
</dbReference>
<dbReference type="SUPFAM" id="SSF102735">
    <property type="entry name" value="Trigger factor ribosome-binding domain"/>
    <property type="match status" value="1"/>
</dbReference>
<evidence type="ECO:0000256" key="6">
    <source>
        <dbReference type="ARBA" id="ARBA00023235"/>
    </source>
</evidence>
<dbReference type="InterPro" id="IPR008880">
    <property type="entry name" value="Trigger_fac_C"/>
</dbReference>